<dbReference type="SUPFAM" id="SSF50630">
    <property type="entry name" value="Acid proteases"/>
    <property type="match status" value="1"/>
</dbReference>
<dbReference type="AlphaFoldDB" id="A0A212DG46"/>
<comment type="caution">
    <text evidence="2">The sequence shown here is derived from an EMBL/GenBank/DDBJ whole genome shotgun (WGS) entry which is preliminary data.</text>
</comment>
<dbReference type="InterPro" id="IPR021109">
    <property type="entry name" value="Peptidase_aspartic_dom_sf"/>
</dbReference>
<protein>
    <recommendedName>
        <fullName evidence="1">Peptidase A1 domain-containing protein</fullName>
    </recommendedName>
</protein>
<accession>A0A212DG46</accession>
<proteinExistence type="predicted"/>
<feature type="domain" description="Peptidase A1" evidence="1">
    <location>
        <begin position="1"/>
        <end position="64"/>
    </location>
</feature>
<dbReference type="Pfam" id="PF00026">
    <property type="entry name" value="Asp"/>
    <property type="match status" value="1"/>
</dbReference>
<evidence type="ECO:0000259" key="1">
    <source>
        <dbReference type="PROSITE" id="PS51767"/>
    </source>
</evidence>
<name>A0A212DG46_CEREH</name>
<keyword evidence="3" id="KW-1185">Reference proteome</keyword>
<evidence type="ECO:0000313" key="3">
    <source>
        <dbReference type="Proteomes" id="UP000242450"/>
    </source>
</evidence>
<dbReference type="OrthoDB" id="771136at2759"/>
<gene>
    <name evidence="2" type="ORF">Celaphus_00013432</name>
</gene>
<evidence type="ECO:0000313" key="2">
    <source>
        <dbReference type="EMBL" id="OWK17226.1"/>
    </source>
</evidence>
<dbReference type="Proteomes" id="UP000242450">
    <property type="component" value="Chromosome 2"/>
</dbReference>
<dbReference type="Gene3D" id="2.40.70.10">
    <property type="entry name" value="Acid Proteases"/>
    <property type="match status" value="1"/>
</dbReference>
<dbReference type="InterPro" id="IPR033121">
    <property type="entry name" value="PEPTIDASE_A1"/>
</dbReference>
<organism evidence="2 3">
    <name type="scientific">Cervus elaphus hippelaphus</name>
    <name type="common">European red deer</name>
    <dbReference type="NCBI Taxonomy" id="46360"/>
    <lineage>
        <taxon>Eukaryota</taxon>
        <taxon>Metazoa</taxon>
        <taxon>Chordata</taxon>
        <taxon>Craniata</taxon>
        <taxon>Vertebrata</taxon>
        <taxon>Euteleostomi</taxon>
        <taxon>Mammalia</taxon>
        <taxon>Eutheria</taxon>
        <taxon>Laurasiatheria</taxon>
        <taxon>Artiodactyla</taxon>
        <taxon>Ruminantia</taxon>
        <taxon>Pecora</taxon>
        <taxon>Cervidae</taxon>
        <taxon>Cervinae</taxon>
        <taxon>Cervus</taxon>
    </lineage>
</organism>
<reference evidence="2 3" key="1">
    <citation type="journal article" date="2018" name="Mol. Genet. Genomics">
        <title>The red deer Cervus elaphus genome CerEla1.0: sequencing, annotating, genes, and chromosomes.</title>
        <authorList>
            <person name="Bana N.A."/>
            <person name="Nyiri A."/>
            <person name="Nagy J."/>
            <person name="Frank K."/>
            <person name="Nagy T."/>
            <person name="Steger V."/>
            <person name="Schiller M."/>
            <person name="Lakatos P."/>
            <person name="Sugar L."/>
            <person name="Horn P."/>
            <person name="Barta E."/>
            <person name="Orosz L."/>
        </authorList>
    </citation>
    <scope>NUCLEOTIDE SEQUENCE [LARGE SCALE GENOMIC DNA]</scope>
    <source>
        <strain evidence="2">Hungarian</strain>
    </source>
</reference>
<dbReference type="PROSITE" id="PS51767">
    <property type="entry name" value="PEPTIDASE_A1"/>
    <property type="match status" value="1"/>
</dbReference>
<sequence length="64" mass="7445">MVNTQPCIFFTINCIKYPVPARAYIFKDSRGHCYITFKENTASASTETWTLGDVFLRQYFSVHD</sequence>
<dbReference type="EMBL" id="MKHE01000002">
    <property type="protein sequence ID" value="OWK17226.1"/>
    <property type="molecule type" value="Genomic_DNA"/>
</dbReference>